<keyword evidence="1" id="KW-0479">Metal-binding</keyword>
<dbReference type="OrthoDB" id="6049840at2759"/>
<dbReference type="AlphaFoldDB" id="A0A8S3STL0"/>
<dbReference type="PANTHER" id="PTHR25462">
    <property type="entry name" value="BONUS, ISOFORM C-RELATED"/>
    <property type="match status" value="1"/>
</dbReference>
<dbReference type="PANTHER" id="PTHR25462:SF296">
    <property type="entry name" value="MEIOTIC P26, ISOFORM F"/>
    <property type="match status" value="1"/>
</dbReference>
<dbReference type="SUPFAM" id="SSF50952">
    <property type="entry name" value="Soluble quinoprotein glucose dehydrogenase"/>
    <property type="match status" value="1"/>
</dbReference>
<comment type="caution">
    <text evidence="4">The sequence shown here is derived from an EMBL/GenBank/DDBJ whole genome shotgun (WGS) entry which is preliminary data.</text>
</comment>
<dbReference type="Proteomes" id="UP000683360">
    <property type="component" value="Unassembled WGS sequence"/>
</dbReference>
<dbReference type="InterPro" id="IPR000315">
    <property type="entry name" value="Znf_B-box"/>
</dbReference>
<proteinExistence type="predicted"/>
<dbReference type="GO" id="GO:0008270">
    <property type="term" value="F:zinc ion binding"/>
    <property type="evidence" value="ECO:0007669"/>
    <property type="project" value="UniProtKB-KW"/>
</dbReference>
<reference evidence="4" key="1">
    <citation type="submission" date="2021-03" db="EMBL/GenBank/DDBJ databases">
        <authorList>
            <person name="Bekaert M."/>
        </authorList>
    </citation>
    <scope>NUCLEOTIDE SEQUENCE</scope>
</reference>
<evidence type="ECO:0000256" key="1">
    <source>
        <dbReference type="PROSITE-ProRule" id="PRU00024"/>
    </source>
</evidence>
<dbReference type="Gene3D" id="3.30.160.60">
    <property type="entry name" value="Classic Zinc Finger"/>
    <property type="match status" value="1"/>
</dbReference>
<dbReference type="Pfam" id="PF00643">
    <property type="entry name" value="zf-B_box"/>
    <property type="match status" value="1"/>
</dbReference>
<accession>A0A8S3STL0</accession>
<gene>
    <name evidence="4" type="ORF">MEDL_35264</name>
</gene>
<protein>
    <recommendedName>
        <fullName evidence="3">B box-type domain-containing protein</fullName>
    </recommendedName>
</protein>
<dbReference type="InterPro" id="IPR047153">
    <property type="entry name" value="TRIM45/56/19-like"/>
</dbReference>
<name>A0A8S3STL0_MYTED</name>
<feature type="region of interest" description="Disordered" evidence="2">
    <location>
        <begin position="230"/>
        <end position="252"/>
    </location>
</feature>
<evidence type="ECO:0000313" key="5">
    <source>
        <dbReference type="Proteomes" id="UP000683360"/>
    </source>
</evidence>
<evidence type="ECO:0000256" key="2">
    <source>
        <dbReference type="SAM" id="MobiDB-lite"/>
    </source>
</evidence>
<feature type="compositionally biased region" description="Basic and acidic residues" evidence="2">
    <location>
        <begin position="230"/>
        <end position="240"/>
    </location>
</feature>
<dbReference type="SUPFAM" id="SSF57845">
    <property type="entry name" value="B-box zinc-binding domain"/>
    <property type="match status" value="1"/>
</dbReference>
<keyword evidence="1" id="KW-0862">Zinc</keyword>
<dbReference type="PROSITE" id="PS50119">
    <property type="entry name" value="ZF_BBOX"/>
    <property type="match status" value="1"/>
</dbReference>
<evidence type="ECO:0000313" key="4">
    <source>
        <dbReference type="EMBL" id="CAG2221870.1"/>
    </source>
</evidence>
<keyword evidence="1" id="KW-0863">Zinc-finger</keyword>
<organism evidence="4 5">
    <name type="scientific">Mytilus edulis</name>
    <name type="common">Blue mussel</name>
    <dbReference type="NCBI Taxonomy" id="6550"/>
    <lineage>
        <taxon>Eukaryota</taxon>
        <taxon>Metazoa</taxon>
        <taxon>Spiralia</taxon>
        <taxon>Lophotrochozoa</taxon>
        <taxon>Mollusca</taxon>
        <taxon>Bivalvia</taxon>
        <taxon>Autobranchia</taxon>
        <taxon>Pteriomorphia</taxon>
        <taxon>Mytilida</taxon>
        <taxon>Mytiloidea</taxon>
        <taxon>Mytilidae</taxon>
        <taxon>Mytilinae</taxon>
        <taxon>Mytilus</taxon>
    </lineage>
</organism>
<evidence type="ECO:0000259" key="3">
    <source>
        <dbReference type="PROSITE" id="PS50119"/>
    </source>
</evidence>
<sequence>MAQSPIQSNQFIICPEHPSEYARFYCEDDHVMICDDCIVGSHCGHKKIKLKDYLSNKRQHLKQNAKNSRDNNLPNIQDALEKALKGKTDFNNSVDKQLERVKLRREMAKKAFDELQDELVQDFESARNAANDEFDRFSARQRSRINLIQETIQIVESRNLDMLDTEVVSYDETLSSSMTDDPYLDVPPTIQPPRYQCQDDSVQKGKLQTILGYMESGTYAEVAAVDFQRRHNVDQDRNGETEEENGSDSCPESIVVEDKRDFLAVKTFKRTDKVSHIIPKQSLQAWLIHSDIEEVDCSSGMVKTKIIKTIEERPQCATRNNANELIIGMWNKKSLKQLKYSGSFGFNFFARNRNYTLGTYKNTAPLQAVCLCTCKSASVNGDITVCLVEKPASDQNPVKNPIIRRYANDKTQLESDLVLSEDKVDIEAPAYLSENTKGDLCIVSCPEGKASWITITDENGIMKFKYPETDLKVANRIDYDFIGAGFLSDGTITVLDRIGFRQHLIDKEGMLLQIDTHENLPACLAIAPNDHVWIGFDDGHVKVFTYRNEYTEVSMKSLKHEKQKRKAVSSV</sequence>
<keyword evidence="5" id="KW-1185">Reference proteome</keyword>
<dbReference type="InterPro" id="IPR011041">
    <property type="entry name" value="Quinoprot_gluc/sorb_DH_b-prop"/>
</dbReference>
<feature type="domain" description="B box-type" evidence="3">
    <location>
        <begin position="9"/>
        <end position="50"/>
    </location>
</feature>
<dbReference type="CDD" id="cd19756">
    <property type="entry name" value="Bbox2"/>
    <property type="match status" value="1"/>
</dbReference>
<dbReference type="EMBL" id="CAJPWZ010001704">
    <property type="protein sequence ID" value="CAG2221870.1"/>
    <property type="molecule type" value="Genomic_DNA"/>
</dbReference>